<keyword evidence="1" id="KW-0805">Transcription regulation</keyword>
<sequence length="101" mass="11195">MSTVDENLIHKALANPFRRDVLRWLKTPDRHFARGCIDLGRGVPVNAIQARSGLSQSNVSAHVAALVDAELLVATRVGQWVFLTRNEAVIDAFAARIRLHL</sequence>
<accession>A0A329CL43</accession>
<dbReference type="SMART" id="SM00418">
    <property type="entry name" value="HTH_ARSR"/>
    <property type="match status" value="1"/>
</dbReference>
<reference evidence="5 6" key="1">
    <citation type="submission" date="2018-06" db="EMBL/GenBank/DDBJ databases">
        <title>Genomic Encyclopedia of Type Strains, Phase III (KMG-III): the genomes of soil and plant-associated and newly described type strains.</title>
        <authorList>
            <person name="Whitman W."/>
        </authorList>
    </citation>
    <scope>NUCLEOTIDE SEQUENCE [LARGE SCALE GENOMIC DNA]</scope>
    <source>
        <strain evidence="5 6">LMG 23644</strain>
    </source>
</reference>
<name>A0A329CL43_9BURK</name>
<evidence type="ECO:0000313" key="6">
    <source>
        <dbReference type="Proteomes" id="UP000248918"/>
    </source>
</evidence>
<evidence type="ECO:0000259" key="4">
    <source>
        <dbReference type="SMART" id="SM00418"/>
    </source>
</evidence>
<gene>
    <name evidence="5" type="ORF">BX591_105282</name>
</gene>
<dbReference type="InterPro" id="IPR051081">
    <property type="entry name" value="HTH_MetalResp_TranReg"/>
</dbReference>
<feature type="domain" description="HTH arsR-type" evidence="4">
    <location>
        <begin position="8"/>
        <end position="98"/>
    </location>
</feature>
<dbReference type="GO" id="GO:0003700">
    <property type="term" value="F:DNA-binding transcription factor activity"/>
    <property type="evidence" value="ECO:0007669"/>
    <property type="project" value="InterPro"/>
</dbReference>
<dbReference type="RefSeq" id="WP_111931459.1">
    <property type="nucleotide sequence ID" value="NZ_CADFFP010000006.1"/>
</dbReference>
<dbReference type="InterPro" id="IPR036390">
    <property type="entry name" value="WH_DNA-bd_sf"/>
</dbReference>
<dbReference type="InterPro" id="IPR001845">
    <property type="entry name" value="HTH_ArsR_DNA-bd_dom"/>
</dbReference>
<dbReference type="InterPro" id="IPR036388">
    <property type="entry name" value="WH-like_DNA-bd_sf"/>
</dbReference>
<dbReference type="PANTHER" id="PTHR33154:SF33">
    <property type="entry name" value="TRANSCRIPTIONAL REPRESSOR SDPR"/>
    <property type="match status" value="1"/>
</dbReference>
<keyword evidence="3" id="KW-0804">Transcription</keyword>
<proteinExistence type="predicted"/>
<comment type="caution">
    <text evidence="5">The sequence shown here is derived from an EMBL/GenBank/DDBJ whole genome shotgun (WGS) entry which is preliminary data.</text>
</comment>
<keyword evidence="2" id="KW-0238">DNA-binding</keyword>
<dbReference type="InterPro" id="IPR011991">
    <property type="entry name" value="ArsR-like_HTH"/>
</dbReference>
<dbReference type="PANTHER" id="PTHR33154">
    <property type="entry name" value="TRANSCRIPTIONAL REGULATOR, ARSR FAMILY"/>
    <property type="match status" value="1"/>
</dbReference>
<dbReference type="Proteomes" id="UP000248918">
    <property type="component" value="Unassembled WGS sequence"/>
</dbReference>
<dbReference type="AlphaFoldDB" id="A0A329CL43"/>
<dbReference type="OrthoDB" id="9790747at2"/>
<evidence type="ECO:0000256" key="3">
    <source>
        <dbReference type="ARBA" id="ARBA00023163"/>
    </source>
</evidence>
<dbReference type="GO" id="GO:0003677">
    <property type="term" value="F:DNA binding"/>
    <property type="evidence" value="ECO:0007669"/>
    <property type="project" value="UniProtKB-KW"/>
</dbReference>
<evidence type="ECO:0000313" key="5">
    <source>
        <dbReference type="EMBL" id="RAS35563.1"/>
    </source>
</evidence>
<dbReference type="EMBL" id="QLTK01000005">
    <property type="protein sequence ID" value="RAS35563.1"/>
    <property type="molecule type" value="Genomic_DNA"/>
</dbReference>
<organism evidence="5 6">
    <name type="scientific">Paraburkholderia bryophila</name>
    <dbReference type="NCBI Taxonomy" id="420952"/>
    <lineage>
        <taxon>Bacteria</taxon>
        <taxon>Pseudomonadati</taxon>
        <taxon>Pseudomonadota</taxon>
        <taxon>Betaproteobacteria</taxon>
        <taxon>Burkholderiales</taxon>
        <taxon>Burkholderiaceae</taxon>
        <taxon>Paraburkholderia</taxon>
    </lineage>
</organism>
<protein>
    <submittedName>
        <fullName evidence="5">ArsR family transcriptional regulator</fullName>
    </submittedName>
</protein>
<dbReference type="CDD" id="cd00090">
    <property type="entry name" value="HTH_ARSR"/>
    <property type="match status" value="1"/>
</dbReference>
<dbReference type="SUPFAM" id="SSF46785">
    <property type="entry name" value="Winged helix' DNA-binding domain"/>
    <property type="match status" value="1"/>
</dbReference>
<evidence type="ECO:0000256" key="2">
    <source>
        <dbReference type="ARBA" id="ARBA00023125"/>
    </source>
</evidence>
<dbReference type="Gene3D" id="1.10.10.10">
    <property type="entry name" value="Winged helix-like DNA-binding domain superfamily/Winged helix DNA-binding domain"/>
    <property type="match status" value="1"/>
</dbReference>
<evidence type="ECO:0000256" key="1">
    <source>
        <dbReference type="ARBA" id="ARBA00023015"/>
    </source>
</evidence>